<proteinExistence type="predicted"/>
<evidence type="ECO:0000313" key="2">
    <source>
        <dbReference type="Proteomes" id="UP000623129"/>
    </source>
</evidence>
<evidence type="ECO:0000313" key="1">
    <source>
        <dbReference type="EMBL" id="KAF3327948.1"/>
    </source>
</evidence>
<protein>
    <submittedName>
        <fullName evidence="1">Cotton fiber expressed protein</fullName>
    </submittedName>
</protein>
<sequence length="125" mass="14490">MMKLSKKCTQFVSSFYTGNMSIDDTWNAILASGSANPVKLIKKSVKHDKILERVDPKAKVKNSSVIGSKKKKRVEKVEERVEGWRKRDALVIPHDDLSQRVEAFIKKQHDYLKLQREESNQHRLL</sequence>
<comment type="caution">
    <text evidence="1">The sequence shown here is derived from an EMBL/GenBank/DDBJ whole genome shotgun (WGS) entry which is preliminary data.</text>
</comment>
<organism evidence="1 2">
    <name type="scientific">Carex littledalei</name>
    <dbReference type="NCBI Taxonomy" id="544730"/>
    <lineage>
        <taxon>Eukaryota</taxon>
        <taxon>Viridiplantae</taxon>
        <taxon>Streptophyta</taxon>
        <taxon>Embryophyta</taxon>
        <taxon>Tracheophyta</taxon>
        <taxon>Spermatophyta</taxon>
        <taxon>Magnoliopsida</taxon>
        <taxon>Liliopsida</taxon>
        <taxon>Poales</taxon>
        <taxon>Cyperaceae</taxon>
        <taxon>Cyperoideae</taxon>
        <taxon>Cariceae</taxon>
        <taxon>Carex</taxon>
        <taxon>Carex subgen. Euthyceras</taxon>
    </lineage>
</organism>
<dbReference type="InterPro" id="IPR008480">
    <property type="entry name" value="DUF761_pln"/>
</dbReference>
<accession>A0A833QSN7</accession>
<dbReference type="OrthoDB" id="687745at2759"/>
<dbReference type="Proteomes" id="UP000623129">
    <property type="component" value="Unassembled WGS sequence"/>
</dbReference>
<dbReference type="AlphaFoldDB" id="A0A833QSN7"/>
<keyword evidence="2" id="KW-1185">Reference proteome</keyword>
<dbReference type="EMBL" id="SWLB01000016">
    <property type="protein sequence ID" value="KAF3327948.1"/>
    <property type="molecule type" value="Genomic_DNA"/>
</dbReference>
<name>A0A833QSN7_9POAL</name>
<dbReference type="Pfam" id="PF05553">
    <property type="entry name" value="DUF761"/>
    <property type="match status" value="1"/>
</dbReference>
<gene>
    <name evidence="1" type="ORF">FCM35_KLT06554</name>
</gene>
<reference evidence="1" key="1">
    <citation type="submission" date="2020-01" db="EMBL/GenBank/DDBJ databases">
        <title>Genome sequence of Kobresia littledalei, the first chromosome-level genome in the family Cyperaceae.</title>
        <authorList>
            <person name="Qu G."/>
        </authorList>
    </citation>
    <scope>NUCLEOTIDE SEQUENCE</scope>
    <source>
        <strain evidence="1">C.B.Clarke</strain>
        <tissue evidence="1">Leaf</tissue>
    </source>
</reference>